<dbReference type="AlphaFoldDB" id="A0A0E0BVG3"/>
<feature type="compositionally biased region" description="Polar residues" evidence="1">
    <location>
        <begin position="1"/>
        <end position="12"/>
    </location>
</feature>
<feature type="region of interest" description="Disordered" evidence="1">
    <location>
        <begin position="1"/>
        <end position="138"/>
    </location>
</feature>
<name>A0A0E0BVG3_9ORYZ</name>
<feature type="compositionally biased region" description="Low complexity" evidence="1">
    <location>
        <begin position="17"/>
        <end position="47"/>
    </location>
</feature>
<feature type="region of interest" description="Disordered" evidence="1">
    <location>
        <begin position="223"/>
        <end position="491"/>
    </location>
</feature>
<proteinExistence type="predicted"/>
<feature type="compositionally biased region" description="Basic and acidic residues" evidence="1">
    <location>
        <begin position="326"/>
        <end position="345"/>
    </location>
</feature>
<feature type="compositionally biased region" description="Low complexity" evidence="1">
    <location>
        <begin position="462"/>
        <end position="474"/>
    </location>
</feature>
<evidence type="ECO:0000313" key="2">
    <source>
        <dbReference type="EnsemblPlants" id="OGLUM12G21040.1"/>
    </source>
</evidence>
<feature type="compositionally biased region" description="Basic and acidic residues" evidence="1">
    <location>
        <begin position="366"/>
        <end position="399"/>
    </location>
</feature>
<dbReference type="HOGENOM" id="CLU_500978_0_0_1"/>
<sequence length="546" mass="56362">MTRRPTPSTASSLIPLAGSTATAHTSAAARNPTATYTAAPPSTAYASGCRAPAATVSDSPSPTTHPATAVCAPAPPSPRRVASATSATRSPSEFPHASTVAPSTPAATPMETSSATSSRASTYDQSTDIRNPPASHGRRAERLLGGDAASVVAAAAAARRAPASVAARRVVAVVVGAVVAARRSGERSAVATAVGFDHRCAAMSGMSGEWRRSTRRRANVLGAEVGLEEEETGSGGGDASSSSTTRSGAARSEFVGGGGAAVRGPDEEDVAGVEGEERRGGPDGDGAGEQHGEEVAERHEEEAHVAHEPAPLDDHRLATTATPGDDSDHAGDDGGHEQRATEHAAEANIPGILPSAAAAVAAACPRGERHDAGEHVGRAVPERQQRDAGDRRRQAEHGGEPLQRGAEVGRRRVAEEVEEHEQPQRERRVAQPWRPPEPAVQQPESTYPTGAHGACSRRYRHLAPSPSSACSSLHPPDEESGDDELAAATPLKKMSASFRVATNTDKKKTTTTARAKNAAAAALRILRRCSVRKKAAMGEDREEVGA</sequence>
<feature type="compositionally biased region" description="Polar residues" evidence="1">
    <location>
        <begin position="56"/>
        <end position="66"/>
    </location>
</feature>
<feature type="compositionally biased region" description="Basic and acidic residues" evidence="1">
    <location>
        <begin position="275"/>
        <end position="317"/>
    </location>
</feature>
<organism evidence="2">
    <name type="scientific">Oryza glumipatula</name>
    <dbReference type="NCBI Taxonomy" id="40148"/>
    <lineage>
        <taxon>Eukaryota</taxon>
        <taxon>Viridiplantae</taxon>
        <taxon>Streptophyta</taxon>
        <taxon>Embryophyta</taxon>
        <taxon>Tracheophyta</taxon>
        <taxon>Spermatophyta</taxon>
        <taxon>Magnoliopsida</taxon>
        <taxon>Liliopsida</taxon>
        <taxon>Poales</taxon>
        <taxon>Poaceae</taxon>
        <taxon>BOP clade</taxon>
        <taxon>Oryzoideae</taxon>
        <taxon>Oryzeae</taxon>
        <taxon>Oryzinae</taxon>
        <taxon>Oryza</taxon>
    </lineage>
</organism>
<evidence type="ECO:0000313" key="3">
    <source>
        <dbReference type="Proteomes" id="UP000026961"/>
    </source>
</evidence>
<protein>
    <submittedName>
        <fullName evidence="2">Uncharacterized protein</fullName>
    </submittedName>
</protein>
<dbReference type="EnsemblPlants" id="OGLUM12G21040.1">
    <property type="protein sequence ID" value="OGLUM12G21040.1"/>
    <property type="gene ID" value="OGLUM12G21040"/>
</dbReference>
<accession>A0A0E0BVG3</accession>
<dbReference type="Proteomes" id="UP000026961">
    <property type="component" value="Chromosome 12"/>
</dbReference>
<evidence type="ECO:0000256" key="1">
    <source>
        <dbReference type="SAM" id="MobiDB-lite"/>
    </source>
</evidence>
<reference evidence="2" key="1">
    <citation type="submission" date="2015-04" db="UniProtKB">
        <authorList>
            <consortium name="EnsemblPlants"/>
        </authorList>
    </citation>
    <scope>IDENTIFICATION</scope>
</reference>
<dbReference type="Gramene" id="OGLUM12G21040.1">
    <property type="protein sequence ID" value="OGLUM12G21040.1"/>
    <property type="gene ID" value="OGLUM12G21040"/>
</dbReference>
<feature type="compositionally biased region" description="Basic and acidic residues" evidence="1">
    <location>
        <begin position="407"/>
        <end position="429"/>
    </location>
</feature>
<feature type="compositionally biased region" description="Low complexity" evidence="1">
    <location>
        <begin position="79"/>
        <end position="122"/>
    </location>
</feature>
<keyword evidence="3" id="KW-1185">Reference proteome</keyword>
<dbReference type="eggNOG" id="ENOG502R47D">
    <property type="taxonomic scope" value="Eukaryota"/>
</dbReference>
<reference evidence="2" key="2">
    <citation type="submission" date="2018-05" db="EMBL/GenBank/DDBJ databases">
        <title>OgluRS3 (Oryza glumaepatula Reference Sequence Version 3).</title>
        <authorList>
            <person name="Zhang J."/>
            <person name="Kudrna D."/>
            <person name="Lee S."/>
            <person name="Talag J."/>
            <person name="Welchert J."/>
            <person name="Wing R.A."/>
        </authorList>
    </citation>
    <scope>NUCLEOTIDE SEQUENCE [LARGE SCALE GENOMIC DNA]</scope>
</reference>
<feature type="compositionally biased region" description="Low complexity" evidence="1">
    <location>
        <begin position="239"/>
        <end position="253"/>
    </location>
</feature>